<dbReference type="Proteomes" id="UP000663845">
    <property type="component" value="Unassembled WGS sequence"/>
</dbReference>
<gene>
    <name evidence="2" type="ORF">JYZ213_LOCUS22420</name>
    <name evidence="3" type="ORF">OXD698_LOCUS30415</name>
</gene>
<dbReference type="PANTHER" id="PTHR10285">
    <property type="entry name" value="URIDINE KINASE"/>
    <property type="match status" value="1"/>
</dbReference>
<organism evidence="2 4">
    <name type="scientific">Adineta steineri</name>
    <dbReference type="NCBI Taxonomy" id="433720"/>
    <lineage>
        <taxon>Eukaryota</taxon>
        <taxon>Metazoa</taxon>
        <taxon>Spiralia</taxon>
        <taxon>Gnathifera</taxon>
        <taxon>Rotifera</taxon>
        <taxon>Eurotatoria</taxon>
        <taxon>Bdelloidea</taxon>
        <taxon>Adinetida</taxon>
        <taxon>Adinetidae</taxon>
        <taxon>Adineta</taxon>
    </lineage>
</organism>
<dbReference type="Proteomes" id="UP000663844">
    <property type="component" value="Unassembled WGS sequence"/>
</dbReference>
<comment type="caution">
    <text evidence="2">The sequence shown here is derived from an EMBL/GenBank/DDBJ whole genome shotgun (WGS) entry which is preliminary data.</text>
</comment>
<evidence type="ECO:0008006" key="5">
    <source>
        <dbReference type="Google" id="ProtNLM"/>
    </source>
</evidence>
<dbReference type="SUPFAM" id="SSF52540">
    <property type="entry name" value="P-loop containing nucleoside triphosphate hydrolases"/>
    <property type="match status" value="1"/>
</dbReference>
<feature type="compositionally biased region" description="Low complexity" evidence="1">
    <location>
        <begin position="14"/>
        <end position="59"/>
    </location>
</feature>
<name>A0A814QHZ2_9BILA</name>
<dbReference type="Gene3D" id="3.40.50.300">
    <property type="entry name" value="P-loop containing nucleotide triphosphate hydrolases"/>
    <property type="match status" value="1"/>
</dbReference>
<sequence>MLTALNITEKPNETTTVSVGTTKQLTTTSTTSSTTTTTTSTTSSTTTTTTSTTSSTTTTPVNGMPAVVILIGVGGPSGCGETTYAKHLANYLHSPFLPVSLDDFFTKPIDIDHPILGHMKSLEEPATINIENFLTTLYQLKNDCESAPLRRSNVAIDKNKTIYIIVEGFLLFALSDDVTSMFDIRLFLDSTQARCRTQHFRRENRIDLKLLDSQVTITDRFSQWYDNLVWAEYLKRRDLQMTNIDKVFKPEEYQNGNYTNVDAYINERVEQIANAALADGETGH</sequence>
<evidence type="ECO:0000313" key="4">
    <source>
        <dbReference type="Proteomes" id="UP000663845"/>
    </source>
</evidence>
<dbReference type="InterPro" id="IPR027417">
    <property type="entry name" value="P-loop_NTPase"/>
</dbReference>
<dbReference type="AlphaFoldDB" id="A0A814QHZ2"/>
<evidence type="ECO:0000313" key="3">
    <source>
        <dbReference type="EMBL" id="CAF4016320.1"/>
    </source>
</evidence>
<accession>A0A814QHZ2</accession>
<evidence type="ECO:0000313" key="2">
    <source>
        <dbReference type="EMBL" id="CAF1119946.1"/>
    </source>
</evidence>
<dbReference type="EMBL" id="CAJOAZ010003575">
    <property type="protein sequence ID" value="CAF4016320.1"/>
    <property type="molecule type" value="Genomic_DNA"/>
</dbReference>
<reference evidence="2" key="1">
    <citation type="submission" date="2021-02" db="EMBL/GenBank/DDBJ databases">
        <authorList>
            <person name="Nowell W R."/>
        </authorList>
    </citation>
    <scope>NUCLEOTIDE SEQUENCE</scope>
</reference>
<protein>
    <recommendedName>
        <fullName evidence="5">P-loop containing nucleoside triphosphate hydrolase protein</fullName>
    </recommendedName>
</protein>
<evidence type="ECO:0000256" key="1">
    <source>
        <dbReference type="SAM" id="MobiDB-lite"/>
    </source>
</evidence>
<feature type="region of interest" description="Disordered" evidence="1">
    <location>
        <begin position="1"/>
        <end position="59"/>
    </location>
</feature>
<proteinExistence type="predicted"/>
<dbReference type="EMBL" id="CAJNOG010000254">
    <property type="protein sequence ID" value="CAF1119946.1"/>
    <property type="molecule type" value="Genomic_DNA"/>
</dbReference>